<proteinExistence type="predicted"/>
<sequence length="81" mass="9284">MINGHEIVLYTKEGFIVRVESTELQEKFLASSQYRIEGDCPLEKMTAFIEEVMDCQVPEQSWAGLRYVLEVLGHPEHLLSA</sequence>
<dbReference type="RefSeq" id="WP_123128174.1">
    <property type="nucleotide sequence ID" value="NZ_RJJD01000013.1"/>
</dbReference>
<comment type="caution">
    <text evidence="1">The sequence shown here is derived from an EMBL/GenBank/DDBJ whole genome shotgun (WGS) entry which is preliminary data.</text>
</comment>
<accession>A0A3M9MFZ7</accession>
<evidence type="ECO:0000313" key="1">
    <source>
        <dbReference type="EMBL" id="RNI24087.1"/>
    </source>
</evidence>
<name>A0A3M9MFZ7_9BACT</name>
<organism evidence="1 2">
    <name type="scientific">Rufibacter latericius</name>
    <dbReference type="NCBI Taxonomy" id="2487040"/>
    <lineage>
        <taxon>Bacteria</taxon>
        <taxon>Pseudomonadati</taxon>
        <taxon>Bacteroidota</taxon>
        <taxon>Cytophagia</taxon>
        <taxon>Cytophagales</taxon>
        <taxon>Hymenobacteraceae</taxon>
        <taxon>Rufibacter</taxon>
    </lineage>
</organism>
<dbReference type="OrthoDB" id="894268at2"/>
<protein>
    <submittedName>
        <fullName evidence="1">Uncharacterized protein</fullName>
    </submittedName>
</protein>
<keyword evidence="2" id="KW-1185">Reference proteome</keyword>
<gene>
    <name evidence="1" type="ORF">EFB08_17080</name>
</gene>
<dbReference type="AlphaFoldDB" id="A0A3M9MFZ7"/>
<reference evidence="1 2" key="1">
    <citation type="submission" date="2018-11" db="EMBL/GenBank/DDBJ databases">
        <title>Rufibacter latericius sp. nov., isolated from water in Baiyang Lake.</title>
        <authorList>
            <person name="Yang Y."/>
        </authorList>
    </citation>
    <scope>NUCLEOTIDE SEQUENCE [LARGE SCALE GENOMIC DNA]</scope>
    <source>
        <strain evidence="1 2">R-22-1c-1</strain>
    </source>
</reference>
<dbReference type="EMBL" id="RJJD01000013">
    <property type="protein sequence ID" value="RNI24087.1"/>
    <property type="molecule type" value="Genomic_DNA"/>
</dbReference>
<evidence type="ECO:0000313" key="2">
    <source>
        <dbReference type="Proteomes" id="UP000272117"/>
    </source>
</evidence>
<dbReference type="Proteomes" id="UP000272117">
    <property type="component" value="Unassembled WGS sequence"/>
</dbReference>